<feature type="region of interest" description="Disordered" evidence="7">
    <location>
        <begin position="90"/>
        <end position="113"/>
    </location>
</feature>
<dbReference type="PANTHER" id="PTHR23334">
    <property type="entry name" value="CCAAT/ENHANCER BINDING PROTEIN"/>
    <property type="match status" value="1"/>
</dbReference>
<dbReference type="GO" id="GO:0000981">
    <property type="term" value="F:DNA-binding transcription factor activity, RNA polymerase II-specific"/>
    <property type="evidence" value="ECO:0007669"/>
    <property type="project" value="TreeGrafter"/>
</dbReference>
<keyword evidence="5" id="KW-0804">Transcription</keyword>
<feature type="compositionally biased region" description="Basic residues" evidence="7">
    <location>
        <begin position="1"/>
        <end position="11"/>
    </location>
</feature>
<dbReference type="GO" id="GO:0000978">
    <property type="term" value="F:RNA polymerase II cis-regulatory region sequence-specific DNA binding"/>
    <property type="evidence" value="ECO:0007669"/>
    <property type="project" value="TreeGrafter"/>
</dbReference>
<keyword evidence="10" id="KW-1185">Reference proteome</keyword>
<evidence type="ECO:0000256" key="7">
    <source>
        <dbReference type="SAM" id="MobiDB-lite"/>
    </source>
</evidence>
<feature type="region of interest" description="Disordered" evidence="7">
    <location>
        <begin position="1"/>
        <end position="55"/>
    </location>
</feature>
<comment type="subcellular location">
    <subcellularLocation>
        <location evidence="1">Nucleus</location>
    </subcellularLocation>
</comment>
<feature type="domain" description="BZIP" evidence="8">
    <location>
        <begin position="17"/>
        <end position="85"/>
    </location>
</feature>
<feature type="compositionally biased region" description="Basic and acidic residues" evidence="7">
    <location>
        <begin position="33"/>
        <end position="55"/>
    </location>
</feature>
<reference evidence="9 10" key="2">
    <citation type="submission" date="2018-11" db="EMBL/GenBank/DDBJ databases">
        <authorList>
            <consortium name="Pathogen Informatics"/>
        </authorList>
    </citation>
    <scope>NUCLEOTIDE SEQUENCE [LARGE SCALE GENOMIC DNA]</scope>
</reference>
<reference evidence="11" key="1">
    <citation type="submission" date="2017-02" db="UniProtKB">
        <authorList>
            <consortium name="WormBaseParasite"/>
        </authorList>
    </citation>
    <scope>IDENTIFICATION</scope>
</reference>
<dbReference type="EMBL" id="UYRR01031045">
    <property type="protein sequence ID" value="VDK44477.1"/>
    <property type="molecule type" value="Genomic_DNA"/>
</dbReference>
<dbReference type="InterPro" id="IPR031106">
    <property type="entry name" value="C/EBP"/>
</dbReference>
<evidence type="ECO:0000256" key="2">
    <source>
        <dbReference type="ARBA" id="ARBA00006951"/>
    </source>
</evidence>
<evidence type="ECO:0000256" key="6">
    <source>
        <dbReference type="ARBA" id="ARBA00023242"/>
    </source>
</evidence>
<gene>
    <name evidence="9" type="ORF">ASIM_LOCUS11155</name>
</gene>
<evidence type="ECO:0000313" key="11">
    <source>
        <dbReference type="WBParaSite" id="ASIM_0001159701-mRNA-1"/>
    </source>
</evidence>
<keyword evidence="3" id="KW-0805">Transcription regulation</keyword>
<dbReference type="AlphaFoldDB" id="A0A0M3JU51"/>
<name>A0A0M3JU51_ANISI</name>
<evidence type="ECO:0000256" key="3">
    <source>
        <dbReference type="ARBA" id="ARBA00023015"/>
    </source>
</evidence>
<dbReference type="PANTHER" id="PTHR23334:SF69">
    <property type="entry name" value="CCAAT_ENHANCER-BINDING PROTEIN GAMMA"/>
    <property type="match status" value="1"/>
</dbReference>
<dbReference type="SUPFAM" id="SSF57959">
    <property type="entry name" value="Leucine zipper domain"/>
    <property type="match status" value="1"/>
</dbReference>
<accession>A0A0M3JU51</accession>
<keyword evidence="6" id="KW-0539">Nucleus</keyword>
<dbReference type="OrthoDB" id="10039716at2759"/>
<evidence type="ECO:0000256" key="1">
    <source>
        <dbReference type="ARBA" id="ARBA00004123"/>
    </source>
</evidence>
<protein>
    <submittedName>
        <fullName evidence="11">BZIP domain-containing protein</fullName>
    </submittedName>
</protein>
<keyword evidence="4" id="KW-0238">DNA-binding</keyword>
<evidence type="ECO:0000256" key="4">
    <source>
        <dbReference type="ARBA" id="ARBA00023125"/>
    </source>
</evidence>
<evidence type="ECO:0000259" key="8">
    <source>
        <dbReference type="SMART" id="SM00338"/>
    </source>
</evidence>
<dbReference type="GO" id="GO:0006351">
    <property type="term" value="P:DNA-templated transcription"/>
    <property type="evidence" value="ECO:0007669"/>
    <property type="project" value="InterPro"/>
</dbReference>
<proteinExistence type="inferred from homology"/>
<evidence type="ECO:0000313" key="10">
    <source>
        <dbReference type="Proteomes" id="UP000267096"/>
    </source>
</evidence>
<dbReference type="Gene3D" id="1.20.5.170">
    <property type="match status" value="1"/>
</dbReference>
<dbReference type="GO" id="GO:0005634">
    <property type="term" value="C:nucleus"/>
    <property type="evidence" value="ECO:0007669"/>
    <property type="project" value="UniProtKB-SubCell"/>
</dbReference>
<dbReference type="SMART" id="SM00338">
    <property type="entry name" value="BRLZ"/>
    <property type="match status" value="1"/>
</dbReference>
<dbReference type="InterPro" id="IPR004827">
    <property type="entry name" value="bZIP"/>
</dbReference>
<dbReference type="InterPro" id="IPR046347">
    <property type="entry name" value="bZIP_sf"/>
</dbReference>
<dbReference type="WBParaSite" id="ASIM_0001159701-mRNA-1">
    <property type="protein sequence ID" value="ASIM_0001159701-mRNA-1"/>
    <property type="gene ID" value="ASIM_0001159701"/>
</dbReference>
<evidence type="ECO:0000256" key="5">
    <source>
        <dbReference type="ARBA" id="ARBA00023163"/>
    </source>
</evidence>
<organism evidence="11">
    <name type="scientific">Anisakis simplex</name>
    <name type="common">Herring worm</name>
    <dbReference type="NCBI Taxonomy" id="6269"/>
    <lineage>
        <taxon>Eukaryota</taxon>
        <taxon>Metazoa</taxon>
        <taxon>Ecdysozoa</taxon>
        <taxon>Nematoda</taxon>
        <taxon>Chromadorea</taxon>
        <taxon>Rhabditida</taxon>
        <taxon>Spirurina</taxon>
        <taxon>Ascaridomorpha</taxon>
        <taxon>Ascaridoidea</taxon>
        <taxon>Anisakidae</taxon>
        <taxon>Anisakis</taxon>
        <taxon>Anisakis simplex complex</taxon>
    </lineage>
</organism>
<dbReference type="Proteomes" id="UP000267096">
    <property type="component" value="Unassembled WGS sequence"/>
</dbReference>
<evidence type="ECO:0000313" key="9">
    <source>
        <dbReference type="EMBL" id="VDK44477.1"/>
    </source>
</evidence>
<comment type="similarity">
    <text evidence="2">Belongs to the bZIP family. C/EBP subfamily.</text>
</comment>
<dbReference type="Pfam" id="PF07716">
    <property type="entry name" value="bZIP_2"/>
    <property type="match status" value="1"/>
</dbReference>
<sequence>MTGRGGARKRQVNPELLSDEEYVLKRQRNNDAVNRHTFETRQKKRQEETDTSLRVEELRNENMQLERKVEGLQKELDFLKEMFVAYAANNRKKWNGSDEPSEGPSSSKAAPSN</sequence>